<evidence type="ECO:0000256" key="1">
    <source>
        <dbReference type="SAM" id="MobiDB-lite"/>
    </source>
</evidence>
<comment type="caution">
    <text evidence="2">The sequence shown here is derived from an EMBL/GenBank/DDBJ whole genome shotgun (WGS) entry which is preliminary data.</text>
</comment>
<keyword evidence="3" id="KW-1185">Reference proteome</keyword>
<evidence type="ECO:0000313" key="3">
    <source>
        <dbReference type="Proteomes" id="UP001139488"/>
    </source>
</evidence>
<accession>A0A9X1WBU9</accession>
<name>A0A9X1WBU9_9VIBR</name>
<reference evidence="2" key="1">
    <citation type="submission" date="2021-11" db="EMBL/GenBank/DDBJ databases">
        <title>Vibrio ZSDE26 sp. nov. and Vibrio ZSDZ34 sp. nov., isolated from coastal seawater in Qingdao.</title>
        <authorList>
            <person name="Zhang P."/>
        </authorList>
    </citation>
    <scope>NUCLEOTIDE SEQUENCE</scope>
    <source>
        <strain evidence="2">ZSDZ34</strain>
    </source>
</reference>
<organism evidence="2 3">
    <name type="scientific">Vibrio gelatinilyticus</name>
    <dbReference type="NCBI Taxonomy" id="2893468"/>
    <lineage>
        <taxon>Bacteria</taxon>
        <taxon>Pseudomonadati</taxon>
        <taxon>Pseudomonadota</taxon>
        <taxon>Gammaproteobacteria</taxon>
        <taxon>Vibrionales</taxon>
        <taxon>Vibrionaceae</taxon>
        <taxon>Vibrio</taxon>
    </lineage>
</organism>
<dbReference type="RefSeq" id="WP_244357325.1">
    <property type="nucleotide sequence ID" value="NZ_JAJNNZ010000007.1"/>
</dbReference>
<dbReference type="EMBL" id="JAJNNZ010000007">
    <property type="protein sequence ID" value="MCJ2377389.1"/>
    <property type="molecule type" value="Genomic_DNA"/>
</dbReference>
<dbReference type="AlphaFoldDB" id="A0A9X1WBU9"/>
<gene>
    <name evidence="2" type="ORF">LNL84_11165</name>
</gene>
<dbReference type="Proteomes" id="UP001139488">
    <property type="component" value="Unassembled WGS sequence"/>
</dbReference>
<evidence type="ECO:0000313" key="2">
    <source>
        <dbReference type="EMBL" id="MCJ2377389.1"/>
    </source>
</evidence>
<protein>
    <submittedName>
        <fullName evidence="2">Uncharacterized protein</fullName>
    </submittedName>
</protein>
<sequence>MWFFNSTMLVRREGANASLEGRGMEGGMVGKNGSIKKARNPKASRSTFLANV</sequence>
<proteinExistence type="predicted"/>
<feature type="compositionally biased region" description="Polar residues" evidence="1">
    <location>
        <begin position="43"/>
        <end position="52"/>
    </location>
</feature>
<feature type="region of interest" description="Disordered" evidence="1">
    <location>
        <begin position="20"/>
        <end position="52"/>
    </location>
</feature>